<dbReference type="PANTHER" id="PTHR33608:SF3">
    <property type="entry name" value="SLR2013 PROTEIN"/>
    <property type="match status" value="1"/>
</dbReference>
<feature type="transmembrane region" description="Helical" evidence="1">
    <location>
        <begin position="20"/>
        <end position="43"/>
    </location>
</feature>
<reference evidence="3" key="1">
    <citation type="submission" date="2018-06" db="EMBL/GenBank/DDBJ databases">
        <authorList>
            <person name="Zhirakovskaya E."/>
        </authorList>
    </citation>
    <scope>NUCLEOTIDE SEQUENCE</scope>
</reference>
<dbReference type="Pfam" id="PF01882">
    <property type="entry name" value="DUF58"/>
    <property type="match status" value="1"/>
</dbReference>
<evidence type="ECO:0000259" key="2">
    <source>
        <dbReference type="Pfam" id="PF01882"/>
    </source>
</evidence>
<organism evidence="3">
    <name type="scientific">hydrothermal vent metagenome</name>
    <dbReference type="NCBI Taxonomy" id="652676"/>
    <lineage>
        <taxon>unclassified sequences</taxon>
        <taxon>metagenomes</taxon>
        <taxon>ecological metagenomes</taxon>
    </lineage>
</organism>
<gene>
    <name evidence="3" type="ORF">MNBD_ALPHA06-2016</name>
</gene>
<name>A0A3B0SUC9_9ZZZZ</name>
<keyword evidence="1" id="KW-0472">Membrane</keyword>
<keyword evidence="1" id="KW-1133">Transmembrane helix</keyword>
<evidence type="ECO:0000313" key="3">
    <source>
        <dbReference type="EMBL" id="VAV98395.1"/>
    </source>
</evidence>
<dbReference type="Gene3D" id="3.40.50.410">
    <property type="entry name" value="von Willebrand factor, type A domain"/>
    <property type="match status" value="1"/>
</dbReference>
<proteinExistence type="predicted"/>
<dbReference type="InterPro" id="IPR002881">
    <property type="entry name" value="DUF58"/>
</dbReference>
<keyword evidence="1" id="KW-0812">Transmembrane</keyword>
<dbReference type="PANTHER" id="PTHR33608">
    <property type="entry name" value="BLL2464 PROTEIN"/>
    <property type="match status" value="1"/>
</dbReference>
<protein>
    <submittedName>
        <fullName evidence="3">Putative membrane protein</fullName>
    </submittedName>
</protein>
<dbReference type="SUPFAM" id="SSF53300">
    <property type="entry name" value="vWA-like"/>
    <property type="match status" value="1"/>
</dbReference>
<feature type="domain" description="DUF58" evidence="2">
    <location>
        <begin position="210"/>
        <end position="382"/>
    </location>
</feature>
<evidence type="ECO:0000256" key="1">
    <source>
        <dbReference type="SAM" id="Phobius"/>
    </source>
</evidence>
<dbReference type="EMBL" id="UOEE01000262">
    <property type="protein sequence ID" value="VAV98395.1"/>
    <property type="molecule type" value="Genomic_DNA"/>
</dbReference>
<dbReference type="AlphaFoldDB" id="A0A3B0SUC9"/>
<dbReference type="InterPro" id="IPR036465">
    <property type="entry name" value="vWFA_dom_sf"/>
</dbReference>
<accession>A0A3B0SUC9</accession>
<sequence length="449" mass="49701">MSKTAKPKSRESAFLAPTKLAILSMSAGVPVTLLLSIFAPALWALGAAWIAFLLALIVLDALLSPGLFSVSLTPVPPRQVYIGDSAKLLAHIEFTGKAPAFVEVTTNKSTIAQLTPARVLAQTQNAKAVAQFDIIPKRRGQLHLSRFWLRWRGPLGLVFKARTMPQDMHIPVIANIRGVKQQAMQIFSRDQRYGQKRQKERGEGTEFDSLREFVSGMDHRRIDWKASARHHLLLAKEFRTERNHNVMIALDTGYLMSAPLDGIAKLDHGLNAGLLLAYIGLRTGDRVGLYSFDAQPGLICKPLAHTGSFGVLQRLSAGIGYSNTETNFTLGLSRLGQSLDRRSLLIIFTDFSDTISAELMLENLGRLVRNHVVIFIAFNDKELEDMVTAAPDTTEKISQAVIAAGLLKERDLVFSRLHRLGVHILETQPERVGPKLLAKYMELKTRGVL</sequence>
<feature type="transmembrane region" description="Helical" evidence="1">
    <location>
        <begin position="49"/>
        <end position="68"/>
    </location>
</feature>